<reference evidence="1 2" key="1">
    <citation type="submission" date="2016-11" db="EMBL/GenBank/DDBJ databases">
        <authorList>
            <person name="Jaros S."/>
            <person name="Januszkiewicz K."/>
            <person name="Wedrychowicz H."/>
        </authorList>
    </citation>
    <scope>NUCLEOTIDE SEQUENCE [LARGE SCALE GENOMIC DNA]</scope>
    <source>
        <strain evidence="1 2">DSM 17477</strain>
    </source>
</reference>
<dbReference type="SUPFAM" id="SSF55331">
    <property type="entry name" value="Tautomerase/MIF"/>
    <property type="match status" value="1"/>
</dbReference>
<dbReference type="InterPro" id="IPR014347">
    <property type="entry name" value="Tautomerase/MIF_sf"/>
</dbReference>
<dbReference type="STRING" id="1121476.SAMN02745751_03366"/>
<name>A0A1M6M4Y5_9FIRM</name>
<dbReference type="AlphaFoldDB" id="A0A1M6M4Y5"/>
<evidence type="ECO:0000313" key="1">
    <source>
        <dbReference type="EMBL" id="SHJ78519.1"/>
    </source>
</evidence>
<evidence type="ECO:0008006" key="3">
    <source>
        <dbReference type="Google" id="ProtNLM"/>
    </source>
</evidence>
<evidence type="ECO:0000313" key="2">
    <source>
        <dbReference type="Proteomes" id="UP000184052"/>
    </source>
</evidence>
<sequence length="108" mass="12603">MPQITFRGIKKETVKNISGRVVNELKDIVNAPAGWFTIEYSYTEFFVDGDSKNYPLIQVYWFGRDLEVQDNVASVLTDILSDEGYPEVEISFHKFDKRSYYAHKKHFA</sequence>
<accession>A0A1M6M4Y5</accession>
<dbReference type="RefSeq" id="WP_073050722.1">
    <property type="nucleotide sequence ID" value="NZ_FQZL01000037.1"/>
</dbReference>
<dbReference type="InterPro" id="IPR015017">
    <property type="entry name" value="DUF1904"/>
</dbReference>
<protein>
    <recommendedName>
        <fullName evidence="3">DUF1904 domain-containing protein</fullName>
    </recommendedName>
</protein>
<proteinExistence type="predicted"/>
<dbReference type="Pfam" id="PF08921">
    <property type="entry name" value="DUF1904"/>
    <property type="match status" value="1"/>
</dbReference>
<dbReference type="EMBL" id="FQZL01000037">
    <property type="protein sequence ID" value="SHJ78519.1"/>
    <property type="molecule type" value="Genomic_DNA"/>
</dbReference>
<dbReference type="Gene3D" id="3.30.429.10">
    <property type="entry name" value="Macrophage Migration Inhibitory Factor"/>
    <property type="match status" value="1"/>
</dbReference>
<gene>
    <name evidence="1" type="ORF">SAMN02745751_03366</name>
</gene>
<dbReference type="Proteomes" id="UP000184052">
    <property type="component" value="Unassembled WGS sequence"/>
</dbReference>
<keyword evidence="2" id="KW-1185">Reference proteome</keyword>
<organism evidence="1 2">
    <name type="scientific">Dethiosulfatibacter aminovorans DSM 17477</name>
    <dbReference type="NCBI Taxonomy" id="1121476"/>
    <lineage>
        <taxon>Bacteria</taxon>
        <taxon>Bacillati</taxon>
        <taxon>Bacillota</taxon>
        <taxon>Tissierellia</taxon>
        <taxon>Dethiosulfatibacter</taxon>
    </lineage>
</organism>